<dbReference type="InterPro" id="IPR009057">
    <property type="entry name" value="Homeodomain-like_sf"/>
</dbReference>
<dbReference type="Proteomes" id="UP000542353">
    <property type="component" value="Unassembled WGS sequence"/>
</dbReference>
<evidence type="ECO:0000259" key="1">
    <source>
        <dbReference type="Pfam" id="PF13518"/>
    </source>
</evidence>
<dbReference type="RefSeq" id="WP_184255989.1">
    <property type="nucleotide sequence ID" value="NZ_JACHIH010000006.1"/>
</dbReference>
<proteinExistence type="predicted"/>
<evidence type="ECO:0000313" key="2">
    <source>
        <dbReference type="EMBL" id="MBB5046771.1"/>
    </source>
</evidence>
<accession>A0A7W7Z2I0</accession>
<dbReference type="InterPro" id="IPR055247">
    <property type="entry name" value="InsJ-like_HTH"/>
</dbReference>
<protein>
    <recommendedName>
        <fullName evidence="1">Insertion element IS150 protein InsJ-like helix-turn-helix domain-containing protein</fullName>
    </recommendedName>
</protein>
<dbReference type="SUPFAM" id="SSF46689">
    <property type="entry name" value="Homeodomain-like"/>
    <property type="match status" value="1"/>
</dbReference>
<organism evidence="2 3">
    <name type="scientific">Rhodopseudomonas rhenobacensis</name>
    <dbReference type="NCBI Taxonomy" id="87461"/>
    <lineage>
        <taxon>Bacteria</taxon>
        <taxon>Pseudomonadati</taxon>
        <taxon>Pseudomonadota</taxon>
        <taxon>Alphaproteobacteria</taxon>
        <taxon>Hyphomicrobiales</taxon>
        <taxon>Nitrobacteraceae</taxon>
        <taxon>Rhodopseudomonas</taxon>
    </lineage>
</organism>
<name>A0A7W7Z2I0_9BRAD</name>
<feature type="domain" description="Insertion element IS150 protein InsJ-like helix-turn-helix" evidence="1">
    <location>
        <begin position="91"/>
        <end position="131"/>
    </location>
</feature>
<gene>
    <name evidence="2" type="ORF">HNR60_001519</name>
</gene>
<dbReference type="EMBL" id="JACHIH010000006">
    <property type="protein sequence ID" value="MBB5046771.1"/>
    <property type="molecule type" value="Genomic_DNA"/>
</dbReference>
<dbReference type="AlphaFoldDB" id="A0A7W7Z2I0"/>
<keyword evidence="3" id="KW-1185">Reference proteome</keyword>
<evidence type="ECO:0000313" key="3">
    <source>
        <dbReference type="Proteomes" id="UP000542353"/>
    </source>
</evidence>
<dbReference type="Pfam" id="PF13518">
    <property type="entry name" value="HTH_28"/>
    <property type="match status" value="1"/>
</dbReference>
<comment type="caution">
    <text evidence="2">The sequence shown here is derived from an EMBL/GenBank/DDBJ whole genome shotgun (WGS) entry which is preliminary data.</text>
</comment>
<sequence length="138" mass="14864">MTYTWLPEVLAEIADVAGLDAALKVAESFGGTRKQVPAQVPDGPHWLTDCVGRRAAEAICKHFRQGTASGRFGGAYLTIPLGPAGTVAAARRRMAKALLDGKSASEAARIAGMTERTAYRARSRARNRGWDDNQDDMF</sequence>
<reference evidence="2 3" key="1">
    <citation type="submission" date="2020-08" db="EMBL/GenBank/DDBJ databases">
        <title>Genomic Encyclopedia of Type Strains, Phase IV (KMG-IV): sequencing the most valuable type-strain genomes for metagenomic binning, comparative biology and taxonomic classification.</title>
        <authorList>
            <person name="Goeker M."/>
        </authorList>
    </citation>
    <scope>NUCLEOTIDE SEQUENCE [LARGE SCALE GENOMIC DNA]</scope>
    <source>
        <strain evidence="2 3">DSM 12706</strain>
    </source>
</reference>